<dbReference type="InterPro" id="IPR001214">
    <property type="entry name" value="SET_dom"/>
</dbReference>
<evidence type="ECO:0000259" key="7">
    <source>
        <dbReference type="PROSITE" id="PS50280"/>
    </source>
</evidence>
<feature type="compositionally biased region" description="Basic and acidic residues" evidence="6">
    <location>
        <begin position="1296"/>
        <end position="1312"/>
    </location>
</feature>
<feature type="domain" description="CXC" evidence="8">
    <location>
        <begin position="1018"/>
        <end position="1130"/>
    </location>
</feature>
<feature type="compositionally biased region" description="Low complexity" evidence="6">
    <location>
        <begin position="229"/>
        <end position="239"/>
    </location>
</feature>
<dbReference type="PANTHER" id="PTHR45747:SF4">
    <property type="entry name" value="HISTONE-LYSINE N-METHYLTRANSFERASE E(Z)"/>
    <property type="match status" value="1"/>
</dbReference>
<feature type="compositionally biased region" description="Basic and acidic residues" evidence="6">
    <location>
        <begin position="32"/>
        <end position="56"/>
    </location>
</feature>
<feature type="compositionally biased region" description="Basic residues" evidence="6">
    <location>
        <begin position="460"/>
        <end position="470"/>
    </location>
</feature>
<dbReference type="GO" id="GO:0031507">
    <property type="term" value="P:heterochromatin formation"/>
    <property type="evidence" value="ECO:0007669"/>
    <property type="project" value="TreeGrafter"/>
</dbReference>
<dbReference type="GO" id="GO:0005634">
    <property type="term" value="C:nucleus"/>
    <property type="evidence" value="ECO:0007669"/>
    <property type="project" value="TreeGrafter"/>
</dbReference>
<keyword evidence="2" id="KW-0808">Transferase</keyword>
<dbReference type="CDD" id="cd10519">
    <property type="entry name" value="SET_EZH"/>
    <property type="match status" value="1"/>
</dbReference>
<dbReference type="InterPro" id="IPR045318">
    <property type="entry name" value="EZH1/2-like"/>
</dbReference>
<organism evidence="9 10">
    <name type="scientific">Sclerotinia nivalis</name>
    <dbReference type="NCBI Taxonomy" id="352851"/>
    <lineage>
        <taxon>Eukaryota</taxon>
        <taxon>Fungi</taxon>
        <taxon>Dikarya</taxon>
        <taxon>Ascomycota</taxon>
        <taxon>Pezizomycotina</taxon>
        <taxon>Leotiomycetes</taxon>
        <taxon>Helotiales</taxon>
        <taxon>Sclerotiniaceae</taxon>
        <taxon>Sclerotinia</taxon>
    </lineage>
</organism>
<sequence>MPGGSNASRFAGESRNRAALSRVIDLTEDDDRDKKGGEKRKESPKTIFEKRDKEIIDLSLSSDDEPFPPATSEGKTKSAKLPANAPVKTSEKPPAKVPNYQNGGTYSLLSEGESDDEPRIQVSTYLSKQNGGTSSNDDMTRRSSSRPKSNGAETESIVPSLRQNYTARKTAHRKSNSGSVGPVSSNLTQERKTSAPSSARSTAGELKIYVTSSRAVPTSNTSHVVDQQSSSKATATSTADVSPLVPATARENGTRMTPFVNPVLSLYTNDPSPRKGSRNISSSHLVSERVATPRQQRPGSPAEITESPFSAKRLFPPIVLSSHTRVNDGSLGSQNDNETWTDLDSGKEKDILQGSRIEREARYNKSTAKEDKHSNRLISKEASQARREVVGRGTDDVKSARATNRNIDRDDDAEHKNHNKGLPERSLQADGTDSLYHAENGIMSDESPSGADNPEVRRFVYQKKGNHGGPRRGPAWEKLKKQMQRSTGGRGIADDEAVDDDDDDIRPALQRKRKRGQDPSKYLVSRPLSTRSASTSHKSPEEETSRRLEAPALSKENSSTPDAFTQMVRQETSMDEIKVSFGISEEAMMEDWSLSLESLLEKRHLRARIALNNDTLDNKESPFASLEAPDGHIKGAIKLNIQKYKTPNYVLPMIVGDGGVERTPSYTHHTNVIRNHLTGDDDILRYIPLVVQNEEKAMNKFEKDLHTAYAERNDDPREKEQISQIDRHVDVFLENMGYENCNRDALIRYYLGHKPEKLPYPIREKRLVLETLGGPLSGDTLRIMELIAKEMTAGFDIDMKDVVLSQSRFKALVEDSKDKLYKLSGDQPPPPERLETMAQFSCLICQGAACTTHGEYNYRKTNKDIPSDGSSEIGSPDRSSFRKSNYEYVWERFIMHCPEVMRKHNARDHSNKNEDWHPERWNTNKDTAKACGEECYRGRTEWTNHAWTQEEENELKSILLVTKPKKPCSLVDILDKPCWQIYSKILDLEEESSTSRSKSLRKQQQSERTDWYDPTAVPRNRGLKPGWQDSTVAHMHNLRIQSVPCVHEGPCRRELHCYCVINNLLCEQFCGCTEDCARRFAGCSCHAEGLACSSDTCICFQMNRECGDQCDTCGAIPRIRPQNRYKDELFQHGCQNIALQRGVNKKLILGKSPIPNAGFGLFTAEPVKKGDFISEYTGEVISDNEAERRGLGYDARRLSFLFTLNKEWVIDATRMGNKTRFINHAESEAEGMNCVPKILLVQGEHRIAFRATRNILIGEELLFDYGPTFAEIHGLNKKSGDRKGKTKANKGTSNEPSEKKSPKKGKIGEKRKVGWQKGRPRLKASKKAKVREYDVAGPSNAHSHSHSDQEGNDDSDEMMLDVDSSLYPDMIQDSDPGDETFIGKLSDVEMGGAENGDGVENEDEDEEEEEGVRRTSRTRTMPVRYTL</sequence>
<reference evidence="9" key="1">
    <citation type="submission" date="2022-11" db="EMBL/GenBank/DDBJ databases">
        <title>Genome Resource of Sclerotinia nivalis Strain SnTB1, a Plant Pathogen Isolated from American Ginseng.</title>
        <authorList>
            <person name="Fan S."/>
        </authorList>
    </citation>
    <scope>NUCLEOTIDE SEQUENCE</scope>
    <source>
        <strain evidence="9">SnTB1</strain>
    </source>
</reference>
<protein>
    <recommendedName>
        <fullName evidence="11">SET domain-containing protein</fullName>
    </recommendedName>
</protein>
<keyword evidence="10" id="KW-1185">Reference proteome</keyword>
<keyword evidence="4" id="KW-0805">Transcription regulation</keyword>
<dbReference type="InterPro" id="IPR048360">
    <property type="entry name" value="Ezh2_CXC_fung"/>
</dbReference>
<evidence type="ECO:0000256" key="5">
    <source>
        <dbReference type="ARBA" id="ARBA00023163"/>
    </source>
</evidence>
<proteinExistence type="predicted"/>
<keyword evidence="1" id="KW-0489">Methyltransferase</keyword>
<comment type="caution">
    <text evidence="9">The sequence shown here is derived from an EMBL/GenBank/DDBJ whole genome shotgun (WGS) entry which is preliminary data.</text>
</comment>
<feature type="compositionally biased region" description="Basic and acidic residues" evidence="6">
    <location>
        <begin position="538"/>
        <end position="549"/>
    </location>
</feature>
<evidence type="ECO:0008006" key="11">
    <source>
        <dbReference type="Google" id="ProtNLM"/>
    </source>
</evidence>
<evidence type="ECO:0000256" key="6">
    <source>
        <dbReference type="SAM" id="MobiDB-lite"/>
    </source>
</evidence>
<name>A0A9X0AAB2_9HELO</name>
<evidence type="ECO:0000256" key="2">
    <source>
        <dbReference type="ARBA" id="ARBA00022679"/>
    </source>
</evidence>
<dbReference type="GO" id="GO:0032259">
    <property type="term" value="P:methylation"/>
    <property type="evidence" value="ECO:0007669"/>
    <property type="project" value="UniProtKB-KW"/>
</dbReference>
<evidence type="ECO:0000313" key="10">
    <source>
        <dbReference type="Proteomes" id="UP001152300"/>
    </source>
</evidence>
<keyword evidence="3" id="KW-0949">S-adenosyl-L-methionine</keyword>
<feature type="region of interest" description="Disordered" evidence="6">
    <location>
        <begin position="323"/>
        <end position="561"/>
    </location>
</feature>
<dbReference type="PANTHER" id="PTHR45747">
    <property type="entry name" value="HISTONE-LYSINE N-METHYLTRANSFERASE E(Z)"/>
    <property type="match status" value="1"/>
</dbReference>
<feature type="region of interest" description="Disordered" evidence="6">
    <location>
        <begin position="1"/>
        <end position="311"/>
    </location>
</feature>
<dbReference type="PROSITE" id="PS51633">
    <property type="entry name" value="CXC"/>
    <property type="match status" value="1"/>
</dbReference>
<feature type="region of interest" description="Disordered" evidence="6">
    <location>
        <begin position="860"/>
        <end position="880"/>
    </location>
</feature>
<feature type="compositionally biased region" description="Acidic residues" evidence="6">
    <location>
        <begin position="1397"/>
        <end position="1410"/>
    </location>
</feature>
<dbReference type="Gene3D" id="2.170.270.10">
    <property type="entry name" value="SET domain"/>
    <property type="match status" value="1"/>
</dbReference>
<dbReference type="Pfam" id="PF21509">
    <property type="entry name" value="Ezh2-like__CXC_fung"/>
    <property type="match status" value="1"/>
</dbReference>
<feature type="compositionally biased region" description="Low complexity" evidence="6">
    <location>
        <begin position="176"/>
        <end position="186"/>
    </location>
</feature>
<gene>
    <name evidence="9" type="ORF">OCU04_012029</name>
</gene>
<feature type="domain" description="SET" evidence="7">
    <location>
        <begin position="1145"/>
        <end position="1266"/>
    </location>
</feature>
<feature type="compositionally biased region" description="Polar residues" evidence="6">
    <location>
        <begin position="210"/>
        <end position="228"/>
    </location>
</feature>
<feature type="compositionally biased region" description="Polar residues" evidence="6">
    <location>
        <begin position="99"/>
        <end position="108"/>
    </location>
</feature>
<dbReference type="InterPro" id="IPR026489">
    <property type="entry name" value="CXC_dom"/>
</dbReference>
<feature type="compositionally biased region" description="Polar residues" evidence="6">
    <location>
        <begin position="330"/>
        <end position="342"/>
    </location>
</feature>
<feature type="region of interest" description="Disordered" evidence="6">
    <location>
        <begin position="1274"/>
        <end position="1427"/>
    </location>
</feature>
<feature type="compositionally biased region" description="Polar residues" evidence="6">
    <location>
        <begin position="121"/>
        <end position="137"/>
    </location>
</feature>
<feature type="compositionally biased region" description="Basic and acidic residues" evidence="6">
    <location>
        <begin position="406"/>
        <end position="416"/>
    </location>
</feature>
<evidence type="ECO:0000256" key="1">
    <source>
        <dbReference type="ARBA" id="ARBA00022603"/>
    </source>
</evidence>
<dbReference type="SUPFAM" id="SSF82199">
    <property type="entry name" value="SET domain"/>
    <property type="match status" value="1"/>
</dbReference>
<dbReference type="GO" id="GO:0046976">
    <property type="term" value="F:histone H3K27 methyltransferase activity"/>
    <property type="evidence" value="ECO:0007669"/>
    <property type="project" value="TreeGrafter"/>
</dbReference>
<dbReference type="Proteomes" id="UP001152300">
    <property type="component" value="Unassembled WGS sequence"/>
</dbReference>
<feature type="region of interest" description="Disordered" evidence="6">
    <location>
        <begin position="993"/>
        <end position="1024"/>
    </location>
</feature>
<dbReference type="EMBL" id="JAPEIS010000015">
    <property type="protein sequence ID" value="KAJ8059051.1"/>
    <property type="molecule type" value="Genomic_DNA"/>
</dbReference>
<dbReference type="InterPro" id="IPR046341">
    <property type="entry name" value="SET_dom_sf"/>
</dbReference>
<feature type="compositionally biased region" description="Basic residues" evidence="6">
    <location>
        <begin position="1318"/>
        <end position="1329"/>
    </location>
</feature>
<dbReference type="Pfam" id="PF00856">
    <property type="entry name" value="SET"/>
    <property type="match status" value="1"/>
</dbReference>
<evidence type="ECO:0000259" key="8">
    <source>
        <dbReference type="PROSITE" id="PS51633"/>
    </source>
</evidence>
<keyword evidence="5" id="KW-0804">Transcription</keyword>
<dbReference type="OrthoDB" id="6141102at2759"/>
<feature type="compositionally biased region" description="Acidic residues" evidence="6">
    <location>
        <begin position="494"/>
        <end position="504"/>
    </location>
</feature>
<dbReference type="PROSITE" id="PS50280">
    <property type="entry name" value="SET"/>
    <property type="match status" value="1"/>
</dbReference>
<feature type="compositionally biased region" description="Polar residues" evidence="6">
    <location>
        <begin position="527"/>
        <end position="537"/>
    </location>
</feature>
<evidence type="ECO:0000256" key="4">
    <source>
        <dbReference type="ARBA" id="ARBA00023015"/>
    </source>
</evidence>
<evidence type="ECO:0000256" key="3">
    <source>
        <dbReference type="ARBA" id="ARBA00022691"/>
    </source>
</evidence>
<dbReference type="SMART" id="SM00317">
    <property type="entry name" value="SET"/>
    <property type="match status" value="1"/>
</dbReference>
<feature type="compositionally biased region" description="Acidic residues" evidence="6">
    <location>
        <begin position="1350"/>
        <end position="1360"/>
    </location>
</feature>
<accession>A0A9X0AAB2</accession>
<feature type="compositionally biased region" description="Basic and acidic residues" evidence="6">
    <location>
        <begin position="344"/>
        <end position="374"/>
    </location>
</feature>
<evidence type="ECO:0000313" key="9">
    <source>
        <dbReference type="EMBL" id="KAJ8059051.1"/>
    </source>
</evidence>
<dbReference type="GO" id="GO:0003682">
    <property type="term" value="F:chromatin binding"/>
    <property type="evidence" value="ECO:0007669"/>
    <property type="project" value="TreeGrafter"/>
</dbReference>
<feature type="compositionally biased region" description="Basic and acidic residues" evidence="6">
    <location>
        <begin position="383"/>
        <end position="399"/>
    </location>
</feature>